<keyword evidence="2" id="KW-1185">Reference proteome</keyword>
<dbReference type="EMBL" id="JBBNAG010000002">
    <property type="protein sequence ID" value="KAK9157644.1"/>
    <property type="molecule type" value="Genomic_DNA"/>
</dbReference>
<organism evidence="1 2">
    <name type="scientific">Stephania cephalantha</name>
    <dbReference type="NCBI Taxonomy" id="152367"/>
    <lineage>
        <taxon>Eukaryota</taxon>
        <taxon>Viridiplantae</taxon>
        <taxon>Streptophyta</taxon>
        <taxon>Embryophyta</taxon>
        <taxon>Tracheophyta</taxon>
        <taxon>Spermatophyta</taxon>
        <taxon>Magnoliopsida</taxon>
        <taxon>Ranunculales</taxon>
        <taxon>Menispermaceae</taxon>
        <taxon>Menispermoideae</taxon>
        <taxon>Cissampelideae</taxon>
        <taxon>Stephania</taxon>
    </lineage>
</organism>
<dbReference type="AlphaFoldDB" id="A0AAP0PX34"/>
<name>A0AAP0PX34_9MAGN</name>
<proteinExistence type="predicted"/>
<protein>
    <submittedName>
        <fullName evidence="1">Uncharacterized protein</fullName>
    </submittedName>
</protein>
<accession>A0AAP0PX34</accession>
<dbReference type="Proteomes" id="UP001419268">
    <property type="component" value="Unassembled WGS sequence"/>
</dbReference>
<sequence>MNSSCQNMSILTSQINASINNLIYEEESPKPIHFDQEEDASVTMLRSVEKDEYLTELKDKLEVFPSKSNVIVTEVQEEEIEMKAKVDLERPYEPYEESKEDQPLMLMNPPPVSLIFVKFETGMEPKGHLRILCSVNSYVLTGQDYMEIYLLEVQYELKTLKESIPITLPKAMVIPFVRNYSKLVGIT</sequence>
<gene>
    <name evidence="1" type="ORF">Scep_004218</name>
</gene>
<reference evidence="1 2" key="1">
    <citation type="submission" date="2024-01" db="EMBL/GenBank/DDBJ databases">
        <title>Genome assemblies of Stephania.</title>
        <authorList>
            <person name="Yang L."/>
        </authorList>
    </citation>
    <scope>NUCLEOTIDE SEQUENCE [LARGE SCALE GENOMIC DNA]</scope>
    <source>
        <strain evidence="1">JXDWG</strain>
        <tissue evidence="1">Leaf</tissue>
    </source>
</reference>
<comment type="caution">
    <text evidence="1">The sequence shown here is derived from an EMBL/GenBank/DDBJ whole genome shotgun (WGS) entry which is preliminary data.</text>
</comment>
<evidence type="ECO:0000313" key="2">
    <source>
        <dbReference type="Proteomes" id="UP001419268"/>
    </source>
</evidence>
<evidence type="ECO:0000313" key="1">
    <source>
        <dbReference type="EMBL" id="KAK9157644.1"/>
    </source>
</evidence>